<reference evidence="1" key="1">
    <citation type="submission" date="2021-02" db="EMBL/GenBank/DDBJ databases">
        <authorList>
            <person name="Nowell W R."/>
        </authorList>
    </citation>
    <scope>NUCLEOTIDE SEQUENCE</scope>
</reference>
<organism evidence="1 3">
    <name type="scientific">Didymodactylos carnosus</name>
    <dbReference type="NCBI Taxonomy" id="1234261"/>
    <lineage>
        <taxon>Eukaryota</taxon>
        <taxon>Metazoa</taxon>
        <taxon>Spiralia</taxon>
        <taxon>Gnathifera</taxon>
        <taxon>Rotifera</taxon>
        <taxon>Eurotatoria</taxon>
        <taxon>Bdelloidea</taxon>
        <taxon>Philodinida</taxon>
        <taxon>Philodinidae</taxon>
        <taxon>Didymodactylos</taxon>
    </lineage>
</organism>
<proteinExistence type="predicted"/>
<name>A0A815ZMW4_9BILA</name>
<accession>A0A815ZMW4</accession>
<evidence type="ECO:0000313" key="2">
    <source>
        <dbReference type="EMBL" id="CAF4454516.1"/>
    </source>
</evidence>
<dbReference type="EMBL" id="CAJNOQ010032469">
    <property type="protein sequence ID" value="CAF1585232.1"/>
    <property type="molecule type" value="Genomic_DNA"/>
</dbReference>
<evidence type="ECO:0000313" key="3">
    <source>
        <dbReference type="Proteomes" id="UP000663829"/>
    </source>
</evidence>
<evidence type="ECO:0000313" key="1">
    <source>
        <dbReference type="EMBL" id="CAF1585232.1"/>
    </source>
</evidence>
<feature type="non-terminal residue" evidence="1">
    <location>
        <position position="1"/>
    </location>
</feature>
<keyword evidence="3" id="KW-1185">Reference proteome</keyword>
<protein>
    <submittedName>
        <fullName evidence="1">Uncharacterized protein</fullName>
    </submittedName>
</protein>
<gene>
    <name evidence="1" type="ORF">GPM918_LOCUS41374</name>
    <name evidence="2" type="ORF">SRO942_LOCUS42414</name>
</gene>
<comment type="caution">
    <text evidence="1">The sequence shown here is derived from an EMBL/GenBank/DDBJ whole genome shotgun (WGS) entry which is preliminary data.</text>
</comment>
<dbReference type="EMBL" id="CAJOBC010098501">
    <property type="protein sequence ID" value="CAF4454516.1"/>
    <property type="molecule type" value="Genomic_DNA"/>
</dbReference>
<dbReference type="AlphaFoldDB" id="A0A815ZMW4"/>
<dbReference type="Proteomes" id="UP000663829">
    <property type="component" value="Unassembled WGS sequence"/>
</dbReference>
<sequence length="217" mass="25154">SKLIFDIDSLIMLNKSDSDMSKSKPISNIRVYQFIREKCKTSIVEVKGIVTKIQKWIVMIVKDPWLKTTLIEDIEFKKSSAQLNKEQKEEEKQTRAGNCHNHPSFVVDIDQLNKRLTSEDAQAILQCSMWKKLPEQEMPKLLWACCLRRYGDSFQSCETGKCGLPTELEEKVNINNDTYISIVQEHFKKNASAEKSLEEFLKRYKPAMDKVTINTDN</sequence>
<dbReference type="Proteomes" id="UP000681722">
    <property type="component" value="Unassembled WGS sequence"/>
</dbReference>